<dbReference type="InterPro" id="IPR025662">
    <property type="entry name" value="Sigma_54_int_dom_ATP-bd_1"/>
</dbReference>
<dbReference type="Gene3D" id="3.40.50.300">
    <property type="entry name" value="P-loop containing nucleotide triphosphate hydrolases"/>
    <property type="match status" value="1"/>
</dbReference>
<organism evidence="8 9">
    <name type="scientific">Yanghanlia caeni</name>
    <dbReference type="NCBI Taxonomy" id="3064283"/>
    <lineage>
        <taxon>Bacteria</taxon>
        <taxon>Pseudomonadati</taxon>
        <taxon>Pseudomonadota</taxon>
        <taxon>Betaproteobacteria</taxon>
        <taxon>Burkholderiales</taxon>
        <taxon>Alcaligenaceae</taxon>
        <taxon>Yanghanlia</taxon>
    </lineage>
</organism>
<keyword evidence="5" id="KW-0804">Transcription</keyword>
<dbReference type="Pfam" id="PF25601">
    <property type="entry name" value="AAA_lid_14"/>
    <property type="match status" value="1"/>
</dbReference>
<dbReference type="InterPro" id="IPR025943">
    <property type="entry name" value="Sigma_54_int_dom_ATP-bd_2"/>
</dbReference>
<proteinExistence type="predicted"/>
<keyword evidence="3" id="KW-0805">Transcription regulation</keyword>
<dbReference type="RefSeq" id="WP_347286327.1">
    <property type="nucleotide sequence ID" value="NZ_JAUZQE010000003.1"/>
</dbReference>
<dbReference type="Gene3D" id="1.10.8.60">
    <property type="match status" value="1"/>
</dbReference>
<dbReference type="PROSITE" id="PS50045">
    <property type="entry name" value="SIGMA54_INTERACT_4"/>
    <property type="match status" value="1"/>
</dbReference>
<evidence type="ECO:0000313" key="8">
    <source>
        <dbReference type="EMBL" id="MDR4124754.1"/>
    </source>
</evidence>
<dbReference type="SUPFAM" id="SSF52540">
    <property type="entry name" value="P-loop containing nucleoside triphosphate hydrolases"/>
    <property type="match status" value="1"/>
</dbReference>
<gene>
    <name evidence="8" type="ORF">Q8947_01995</name>
</gene>
<name>A0ABU1D2V1_9BURK</name>
<evidence type="ECO:0000256" key="2">
    <source>
        <dbReference type="ARBA" id="ARBA00022840"/>
    </source>
</evidence>
<sequence length="341" mass="36741">MIPSSKFLGRSPAAFKMARAIVKAAPTDASVLIIGESGTGKEVVARTVHARSRRADAPFVAINCGAISPSLAESELFGHEKGSFTGAVGRAVGCFERAHTGTLFLDEVTEMPMSIQVQLLRVLETGTFLRVGGSEPVSVDVRIIAATNRDIADTARNGAFRSDLLYRLAVFPVRVPPLRERKSDIAYLAQKFLDELNAQENGNKVFSPASIARLQQYNWPGNIRELKNTVTRAYILAEGEEIDMAPMRPFFRDTTPVRHQGALRIPVGTSLAAAEGSLILATLDHYGGDRKKAAAALGISTRTLSNRLEQLRQRQPAPPPGGNARGTSIGAAESPQESLRV</sequence>
<evidence type="ECO:0000313" key="9">
    <source>
        <dbReference type="Proteomes" id="UP001232156"/>
    </source>
</evidence>
<evidence type="ECO:0000256" key="5">
    <source>
        <dbReference type="ARBA" id="ARBA00023163"/>
    </source>
</evidence>
<keyword evidence="1" id="KW-0547">Nucleotide-binding</keyword>
<comment type="caution">
    <text evidence="8">The sequence shown here is derived from an EMBL/GenBank/DDBJ whole genome shotgun (WGS) entry which is preliminary data.</text>
</comment>
<dbReference type="PROSITE" id="PS00676">
    <property type="entry name" value="SIGMA54_INTERACT_2"/>
    <property type="match status" value="1"/>
</dbReference>
<dbReference type="InterPro" id="IPR025944">
    <property type="entry name" value="Sigma_54_int_dom_CS"/>
</dbReference>
<dbReference type="PRINTS" id="PR01590">
    <property type="entry name" value="HTHFIS"/>
</dbReference>
<dbReference type="Gene3D" id="1.10.10.60">
    <property type="entry name" value="Homeodomain-like"/>
    <property type="match status" value="1"/>
</dbReference>
<feature type="region of interest" description="Disordered" evidence="6">
    <location>
        <begin position="311"/>
        <end position="341"/>
    </location>
</feature>
<dbReference type="SMART" id="SM00382">
    <property type="entry name" value="AAA"/>
    <property type="match status" value="1"/>
</dbReference>
<dbReference type="Proteomes" id="UP001232156">
    <property type="component" value="Unassembled WGS sequence"/>
</dbReference>
<dbReference type="Pfam" id="PF00158">
    <property type="entry name" value="Sigma54_activat"/>
    <property type="match status" value="1"/>
</dbReference>
<feature type="domain" description="Sigma-54 factor interaction" evidence="7">
    <location>
        <begin position="7"/>
        <end position="235"/>
    </location>
</feature>
<dbReference type="InterPro" id="IPR009057">
    <property type="entry name" value="Homeodomain-like_sf"/>
</dbReference>
<dbReference type="SUPFAM" id="SSF46689">
    <property type="entry name" value="Homeodomain-like"/>
    <property type="match status" value="1"/>
</dbReference>
<dbReference type="InterPro" id="IPR002078">
    <property type="entry name" value="Sigma_54_int"/>
</dbReference>
<dbReference type="InterPro" id="IPR003593">
    <property type="entry name" value="AAA+_ATPase"/>
</dbReference>
<dbReference type="Pfam" id="PF02954">
    <property type="entry name" value="HTH_8"/>
    <property type="match status" value="1"/>
</dbReference>
<evidence type="ECO:0000256" key="6">
    <source>
        <dbReference type="SAM" id="MobiDB-lite"/>
    </source>
</evidence>
<evidence type="ECO:0000259" key="7">
    <source>
        <dbReference type="PROSITE" id="PS50045"/>
    </source>
</evidence>
<evidence type="ECO:0000256" key="4">
    <source>
        <dbReference type="ARBA" id="ARBA00023125"/>
    </source>
</evidence>
<dbReference type="PROSITE" id="PS00675">
    <property type="entry name" value="SIGMA54_INTERACT_1"/>
    <property type="match status" value="1"/>
</dbReference>
<dbReference type="PROSITE" id="PS00688">
    <property type="entry name" value="SIGMA54_INTERACT_3"/>
    <property type="match status" value="1"/>
</dbReference>
<keyword evidence="9" id="KW-1185">Reference proteome</keyword>
<dbReference type="InterPro" id="IPR058031">
    <property type="entry name" value="AAA_lid_NorR"/>
</dbReference>
<accession>A0ABU1D2V1</accession>
<keyword evidence="4" id="KW-0238">DNA-binding</keyword>
<reference evidence="8 9" key="1">
    <citation type="submission" date="2023-08" db="EMBL/GenBank/DDBJ databases">
        <title>Alcaligenaceae gen. nov., a novel taxon isolated from the sludge of Yixing Pesticide Factory.</title>
        <authorList>
            <person name="Ruan L."/>
        </authorList>
    </citation>
    <scope>NUCLEOTIDE SEQUENCE [LARGE SCALE GENOMIC DNA]</scope>
    <source>
        <strain evidence="8 9">LG-2</strain>
    </source>
</reference>
<dbReference type="CDD" id="cd00009">
    <property type="entry name" value="AAA"/>
    <property type="match status" value="1"/>
</dbReference>
<dbReference type="InterPro" id="IPR002197">
    <property type="entry name" value="HTH_Fis"/>
</dbReference>
<dbReference type="PANTHER" id="PTHR32071">
    <property type="entry name" value="TRANSCRIPTIONAL REGULATORY PROTEIN"/>
    <property type="match status" value="1"/>
</dbReference>
<keyword evidence="2" id="KW-0067">ATP-binding</keyword>
<protein>
    <submittedName>
        <fullName evidence="8">Sigma-54 dependent transcriptional regulator</fullName>
    </submittedName>
</protein>
<evidence type="ECO:0000256" key="3">
    <source>
        <dbReference type="ARBA" id="ARBA00023015"/>
    </source>
</evidence>
<evidence type="ECO:0000256" key="1">
    <source>
        <dbReference type="ARBA" id="ARBA00022741"/>
    </source>
</evidence>
<dbReference type="InterPro" id="IPR027417">
    <property type="entry name" value="P-loop_NTPase"/>
</dbReference>
<dbReference type="EMBL" id="JAUZQE010000003">
    <property type="protein sequence ID" value="MDR4124754.1"/>
    <property type="molecule type" value="Genomic_DNA"/>
</dbReference>